<accession>A0ABV5GP77</accession>
<proteinExistence type="predicted"/>
<reference evidence="1 2" key="1">
    <citation type="submission" date="2024-09" db="EMBL/GenBank/DDBJ databases">
        <authorList>
            <person name="Sun Q."/>
            <person name="Mori K."/>
        </authorList>
    </citation>
    <scope>NUCLEOTIDE SEQUENCE [LARGE SCALE GENOMIC DNA]</scope>
    <source>
        <strain evidence="1 2">CECT 7955</strain>
    </source>
</reference>
<name>A0ABV5GP77_9FLAO</name>
<dbReference type="InterPro" id="IPR013783">
    <property type="entry name" value="Ig-like_fold"/>
</dbReference>
<comment type="caution">
    <text evidence="1">The sequence shown here is derived from an EMBL/GenBank/DDBJ whole genome shotgun (WGS) entry which is preliminary data.</text>
</comment>
<dbReference type="PROSITE" id="PS51257">
    <property type="entry name" value="PROKAR_LIPOPROTEIN"/>
    <property type="match status" value="1"/>
</dbReference>
<dbReference type="EMBL" id="JBHMEY010000039">
    <property type="protein sequence ID" value="MFB9097194.1"/>
    <property type="molecule type" value="Genomic_DNA"/>
</dbReference>
<evidence type="ECO:0000313" key="2">
    <source>
        <dbReference type="Proteomes" id="UP001589607"/>
    </source>
</evidence>
<gene>
    <name evidence="1" type="ORF">ACFFVF_11755</name>
</gene>
<evidence type="ECO:0008006" key="3">
    <source>
        <dbReference type="Google" id="ProtNLM"/>
    </source>
</evidence>
<dbReference type="InterPro" id="IPR036116">
    <property type="entry name" value="FN3_sf"/>
</dbReference>
<organism evidence="1 2">
    <name type="scientific">Flavobacterium jumunjinense</name>
    <dbReference type="NCBI Taxonomy" id="998845"/>
    <lineage>
        <taxon>Bacteria</taxon>
        <taxon>Pseudomonadati</taxon>
        <taxon>Bacteroidota</taxon>
        <taxon>Flavobacteriia</taxon>
        <taxon>Flavobacteriales</taxon>
        <taxon>Flavobacteriaceae</taxon>
        <taxon>Flavobacterium</taxon>
    </lineage>
</organism>
<dbReference type="Proteomes" id="UP001589607">
    <property type="component" value="Unassembled WGS sequence"/>
</dbReference>
<dbReference type="SUPFAM" id="SSF49265">
    <property type="entry name" value="Fibronectin type III"/>
    <property type="match status" value="1"/>
</dbReference>
<dbReference type="RefSeq" id="WP_236458180.1">
    <property type="nucleotide sequence ID" value="NZ_CBCSGE010000015.1"/>
</dbReference>
<protein>
    <recommendedName>
        <fullName evidence="3">Fibronectin type-III domain-containing protein</fullName>
    </recommendedName>
</protein>
<keyword evidence="2" id="KW-1185">Reference proteome</keyword>
<dbReference type="Gene3D" id="2.60.40.10">
    <property type="entry name" value="Immunoglobulins"/>
    <property type="match status" value="3"/>
</dbReference>
<evidence type="ECO:0000313" key="1">
    <source>
        <dbReference type="EMBL" id="MFB9097194.1"/>
    </source>
</evidence>
<sequence length="319" mass="35386">MKIIHKLILIALAVFTFSCEDILEEDISNDLVQVVYPLEGATVESNVTVFQWNQLDGADDYRVQVYNNNQFKVFDTLVNTNTVTLPLIQGTYQWRVRGENSAYQSTYSFPLTFDVEESDDLTNQQVVLVAPSASFATNLNTITLSWNDLTAADHYKVEVINITSGSIVFTQDNVTTTNVTLNSSHITSDGQYTWKVKAYNTTTSTETVYSTRSFLRDIVVPNQPQNNQPANNASQTINQTVSFSWTISQDSGVIQSAITYELQIASDLNFTTIIQTSPATGTSYQQAFATAGVYYWRVRAKDAAGNVGAYSSGNKLTIN</sequence>